<dbReference type="PANTHER" id="PTHR21026">
    <property type="entry name" value="39S RIBOSOMAL PROTEIN L32, MITOCHONDRIAL"/>
    <property type="match status" value="1"/>
</dbReference>
<keyword evidence="3" id="KW-0809">Transit peptide</keyword>
<dbReference type="NCBIfam" id="TIGR01031">
    <property type="entry name" value="rpmF_bact"/>
    <property type="match status" value="1"/>
</dbReference>
<dbReference type="Pfam" id="PF01783">
    <property type="entry name" value="Ribosomal_L32p"/>
    <property type="match status" value="1"/>
</dbReference>
<keyword evidence="4" id="KW-0689">Ribosomal protein</keyword>
<protein>
    <recommendedName>
        <fullName evidence="7">Large ribosomal subunit protein bL32m</fullName>
    </recommendedName>
</protein>
<dbReference type="EMBL" id="CP019471">
    <property type="protein sequence ID" value="UQC75524.1"/>
    <property type="molecule type" value="Genomic_DNA"/>
</dbReference>
<dbReference type="GeneID" id="73336222"/>
<sequence length="180" mass="20252">MAAIAMGAQPLRITSLFPRISAPAFAQSPRILSLYTRQVTNSFLPALSFALPAFNLNIPAWLGGIWESILRAVPKKKTSHSKKRHRQMAGKALQDVKSLCKCPGCGQIKRQHVVCPHCLSKIKDMWKEENPSGNILWRLGQSITFFRRAQLSSDRCLLWRTKVLELRLEVANVFISASLQ</sequence>
<reference evidence="8" key="1">
    <citation type="journal article" date="2021" name="Mol. Plant Microbe Interact.">
        <title>Complete Genome Sequence of the Plant-Pathogenic Fungus Colletotrichum lupini.</title>
        <authorList>
            <person name="Baroncelli R."/>
            <person name="Pensec F."/>
            <person name="Da Lio D."/>
            <person name="Boufleur T."/>
            <person name="Vicente I."/>
            <person name="Sarrocco S."/>
            <person name="Picot A."/>
            <person name="Baraldi E."/>
            <person name="Sukno S."/>
            <person name="Thon M."/>
            <person name="Le Floch G."/>
        </authorList>
    </citation>
    <scope>NUCLEOTIDE SEQUENCE</scope>
    <source>
        <strain evidence="8">IMI 504893</strain>
    </source>
</reference>
<evidence type="ECO:0000256" key="5">
    <source>
        <dbReference type="ARBA" id="ARBA00023128"/>
    </source>
</evidence>
<evidence type="ECO:0000256" key="6">
    <source>
        <dbReference type="ARBA" id="ARBA00023274"/>
    </source>
</evidence>
<evidence type="ECO:0000313" key="8">
    <source>
        <dbReference type="EMBL" id="UQC75524.1"/>
    </source>
</evidence>
<dbReference type="RefSeq" id="XP_049137169.1">
    <property type="nucleotide sequence ID" value="XM_049281212.1"/>
</dbReference>
<evidence type="ECO:0000256" key="4">
    <source>
        <dbReference type="ARBA" id="ARBA00022980"/>
    </source>
</evidence>
<proteinExistence type="inferred from homology"/>
<dbReference type="InterPro" id="IPR011332">
    <property type="entry name" value="Ribosomal_zn-bd"/>
</dbReference>
<dbReference type="Proteomes" id="UP000830671">
    <property type="component" value="Chromosome 1"/>
</dbReference>
<dbReference type="GO" id="GO:0006412">
    <property type="term" value="P:translation"/>
    <property type="evidence" value="ECO:0007669"/>
    <property type="project" value="InterPro"/>
</dbReference>
<evidence type="ECO:0000256" key="3">
    <source>
        <dbReference type="ARBA" id="ARBA00022946"/>
    </source>
</evidence>
<dbReference type="PANTHER" id="PTHR21026:SF2">
    <property type="entry name" value="LARGE RIBOSOMAL SUBUNIT PROTEIN BL32M"/>
    <property type="match status" value="1"/>
</dbReference>
<comment type="similarity">
    <text evidence="2">Belongs to the bacterial ribosomal protein bL32 family.</text>
</comment>
<accession>A0A9Q8SE08</accession>
<evidence type="ECO:0000313" key="9">
    <source>
        <dbReference type="Proteomes" id="UP000830671"/>
    </source>
</evidence>
<keyword evidence="6" id="KW-0687">Ribonucleoprotein</keyword>
<comment type="subcellular location">
    <subcellularLocation>
        <location evidence="1">Mitochondrion</location>
    </subcellularLocation>
</comment>
<evidence type="ECO:0000256" key="1">
    <source>
        <dbReference type="ARBA" id="ARBA00004173"/>
    </source>
</evidence>
<organism evidence="8 9">
    <name type="scientific">Colletotrichum lupini</name>
    <dbReference type="NCBI Taxonomy" id="145971"/>
    <lineage>
        <taxon>Eukaryota</taxon>
        <taxon>Fungi</taxon>
        <taxon>Dikarya</taxon>
        <taxon>Ascomycota</taxon>
        <taxon>Pezizomycotina</taxon>
        <taxon>Sordariomycetes</taxon>
        <taxon>Hypocreomycetidae</taxon>
        <taxon>Glomerellales</taxon>
        <taxon>Glomerellaceae</taxon>
        <taxon>Colletotrichum</taxon>
        <taxon>Colletotrichum acutatum species complex</taxon>
    </lineage>
</organism>
<evidence type="ECO:0000256" key="2">
    <source>
        <dbReference type="ARBA" id="ARBA00008560"/>
    </source>
</evidence>
<keyword evidence="9" id="KW-1185">Reference proteome</keyword>
<dbReference type="GO" id="GO:0005762">
    <property type="term" value="C:mitochondrial large ribosomal subunit"/>
    <property type="evidence" value="ECO:0007669"/>
    <property type="project" value="TreeGrafter"/>
</dbReference>
<dbReference type="GO" id="GO:0003735">
    <property type="term" value="F:structural constituent of ribosome"/>
    <property type="evidence" value="ECO:0007669"/>
    <property type="project" value="InterPro"/>
</dbReference>
<keyword evidence="5" id="KW-0496">Mitochondrion</keyword>
<dbReference type="KEGG" id="clup:CLUP02_02178"/>
<dbReference type="InterPro" id="IPR051991">
    <property type="entry name" value="Mitoribosomal_protein_bL32"/>
</dbReference>
<dbReference type="InterPro" id="IPR002677">
    <property type="entry name" value="Ribosomal_bL32"/>
</dbReference>
<gene>
    <name evidence="8" type="ORF">CLUP02_02178</name>
</gene>
<dbReference type="AlphaFoldDB" id="A0A9Q8SE08"/>
<evidence type="ECO:0000256" key="7">
    <source>
        <dbReference type="ARBA" id="ARBA00039935"/>
    </source>
</evidence>
<dbReference type="SUPFAM" id="SSF57829">
    <property type="entry name" value="Zn-binding ribosomal proteins"/>
    <property type="match status" value="1"/>
</dbReference>
<name>A0A9Q8SE08_9PEZI</name>